<accession>A0ABV2UBA2</accession>
<evidence type="ECO:0000256" key="1">
    <source>
        <dbReference type="SAM" id="Phobius"/>
    </source>
</evidence>
<keyword evidence="1" id="KW-0472">Membrane</keyword>
<keyword evidence="3" id="KW-1185">Reference proteome</keyword>
<sequence>MREENAILSCSHVGCTGLRDRERTRAVGGTPPILGVLVVSVLLMRHWFARHNAMMRNDLERLATERRALEHTAYLVERQTAANQQRIDGIRERLCQTLDDLSAEHGKRLIVERERRELTEEYNLLIQETLLAGELPLPQHPLLLGLSDPAIHPS</sequence>
<protein>
    <submittedName>
        <fullName evidence="2">Uncharacterized protein</fullName>
    </submittedName>
</protein>
<feature type="transmembrane region" description="Helical" evidence="1">
    <location>
        <begin position="29"/>
        <end position="48"/>
    </location>
</feature>
<gene>
    <name evidence="2" type="ORF">ABZV61_20505</name>
</gene>
<reference evidence="2 3" key="1">
    <citation type="submission" date="2024-06" db="EMBL/GenBank/DDBJ databases">
        <title>The Natural Products Discovery Center: Release of the First 8490 Sequenced Strains for Exploring Actinobacteria Biosynthetic Diversity.</title>
        <authorList>
            <person name="Kalkreuter E."/>
            <person name="Kautsar S.A."/>
            <person name="Yang D."/>
            <person name="Bader C.D."/>
            <person name="Teijaro C.N."/>
            <person name="Fluegel L."/>
            <person name="Davis C.M."/>
            <person name="Simpson J.R."/>
            <person name="Lauterbach L."/>
            <person name="Steele A.D."/>
            <person name="Gui C."/>
            <person name="Meng S."/>
            <person name="Li G."/>
            <person name="Viehrig K."/>
            <person name="Ye F."/>
            <person name="Su P."/>
            <person name="Kiefer A.F."/>
            <person name="Nichols A."/>
            <person name="Cepeda A.J."/>
            <person name="Yan W."/>
            <person name="Fan B."/>
            <person name="Jiang Y."/>
            <person name="Adhikari A."/>
            <person name="Zheng C.-J."/>
            <person name="Schuster L."/>
            <person name="Cowan T.M."/>
            <person name="Smanski M.J."/>
            <person name="Chevrette M.G."/>
            <person name="De Carvalho L.P.S."/>
            <person name="Shen B."/>
        </authorList>
    </citation>
    <scope>NUCLEOTIDE SEQUENCE [LARGE SCALE GENOMIC DNA]</scope>
    <source>
        <strain evidence="2 3">NPDC005137</strain>
    </source>
</reference>
<evidence type="ECO:0000313" key="2">
    <source>
        <dbReference type="EMBL" id="MET8435130.1"/>
    </source>
</evidence>
<name>A0ABV2UBA2_9ACTN</name>
<organism evidence="2 3">
    <name type="scientific">Streptomyces sp. 900116325</name>
    <dbReference type="NCBI Taxonomy" id="3154295"/>
    <lineage>
        <taxon>Bacteria</taxon>
        <taxon>Bacillati</taxon>
        <taxon>Actinomycetota</taxon>
        <taxon>Actinomycetes</taxon>
        <taxon>Kitasatosporales</taxon>
        <taxon>Streptomycetaceae</taxon>
        <taxon>Streptomyces</taxon>
    </lineage>
</organism>
<dbReference type="Proteomes" id="UP001550044">
    <property type="component" value="Unassembled WGS sequence"/>
</dbReference>
<keyword evidence="1" id="KW-0812">Transmembrane</keyword>
<proteinExistence type="predicted"/>
<evidence type="ECO:0000313" key="3">
    <source>
        <dbReference type="Proteomes" id="UP001550044"/>
    </source>
</evidence>
<comment type="caution">
    <text evidence="2">The sequence shown here is derived from an EMBL/GenBank/DDBJ whole genome shotgun (WGS) entry which is preliminary data.</text>
</comment>
<dbReference type="RefSeq" id="WP_356710474.1">
    <property type="nucleotide sequence ID" value="NZ_JBEXIP010000015.1"/>
</dbReference>
<keyword evidence="1" id="KW-1133">Transmembrane helix</keyword>
<dbReference type="EMBL" id="JBEXIP010000015">
    <property type="protein sequence ID" value="MET8435130.1"/>
    <property type="molecule type" value="Genomic_DNA"/>
</dbReference>